<dbReference type="Proteomes" id="UP000292447">
    <property type="component" value="Chromosome V"/>
</dbReference>
<gene>
    <name evidence="2" type="ORF">METSCH_E00930</name>
</gene>
<feature type="chain" id="PRO_5020483682" evidence="1">
    <location>
        <begin position="20"/>
        <end position="191"/>
    </location>
</feature>
<organism evidence="2 3">
    <name type="scientific">Metschnikowia aff. pulcherrima</name>
    <dbReference type="NCBI Taxonomy" id="2163413"/>
    <lineage>
        <taxon>Eukaryota</taxon>
        <taxon>Fungi</taxon>
        <taxon>Dikarya</taxon>
        <taxon>Ascomycota</taxon>
        <taxon>Saccharomycotina</taxon>
        <taxon>Pichiomycetes</taxon>
        <taxon>Metschnikowiaceae</taxon>
        <taxon>Metschnikowia</taxon>
    </lineage>
</organism>
<dbReference type="AlphaFoldDB" id="A0A4P6XRX0"/>
<dbReference type="EMBL" id="CP034460">
    <property type="protein sequence ID" value="QBM89859.1"/>
    <property type="molecule type" value="Genomic_DNA"/>
</dbReference>
<evidence type="ECO:0000256" key="1">
    <source>
        <dbReference type="SAM" id="SignalP"/>
    </source>
</evidence>
<proteinExistence type="predicted"/>
<evidence type="ECO:0000313" key="2">
    <source>
        <dbReference type="EMBL" id="QBM89859.1"/>
    </source>
</evidence>
<name>A0A4P6XRX0_9ASCO</name>
<evidence type="ECO:0000313" key="3">
    <source>
        <dbReference type="Proteomes" id="UP000292447"/>
    </source>
</evidence>
<protein>
    <submittedName>
        <fullName evidence="2">Uncharacterized protein</fullName>
    </submittedName>
</protein>
<accession>A0A4P6XRX0</accession>
<keyword evidence="1" id="KW-0732">Signal</keyword>
<reference evidence="3" key="1">
    <citation type="submission" date="2019-03" db="EMBL/GenBank/DDBJ databases">
        <title>Snf2 controls pulcherriminic acid biosynthesis and connects pigmentation and antifungal activity of the yeast Metschnikowia pulcherrima.</title>
        <authorList>
            <person name="Gore-Lloyd D."/>
            <person name="Sumann I."/>
            <person name="Brachmann A.O."/>
            <person name="Schneeberger K."/>
            <person name="Ortiz-Merino R.A."/>
            <person name="Moreno-Beltran M."/>
            <person name="Schlaefli M."/>
            <person name="Kirner P."/>
            <person name="Santos Kron A."/>
            <person name="Wolfe K.H."/>
            <person name="Piel J."/>
            <person name="Ahrens C.H."/>
            <person name="Henk D."/>
            <person name="Freimoser F.M."/>
        </authorList>
    </citation>
    <scope>NUCLEOTIDE SEQUENCE [LARGE SCALE GENOMIC DNA]</scope>
    <source>
        <strain evidence="3">APC 1.2</strain>
    </source>
</reference>
<sequence length="191" mass="21826">MMWPLLFVFLVMLSSVSLAVSPEIFTKNAANWNPYNGQNGSIKENTGIHIKPILSVRSVEGKCDYEKNEPSSPEQQLMDIYESGMAVIQQNLKILRNDIDALETLLRHDDVASPSYENAFDHLERQINVHELHYRKCNPSVWIVVDDIAAYLQLATTELLHADFNELREKQKAYALVVRFQILSHSLSQVV</sequence>
<feature type="signal peptide" evidence="1">
    <location>
        <begin position="1"/>
        <end position="19"/>
    </location>
</feature>
<keyword evidence="3" id="KW-1185">Reference proteome</keyword>